<dbReference type="PANTHER" id="PTHR30012">
    <property type="entry name" value="GENERAL SECRETION PATHWAY PROTEIN"/>
    <property type="match status" value="1"/>
</dbReference>
<evidence type="ECO:0000259" key="8">
    <source>
        <dbReference type="Pfam" id="PF00482"/>
    </source>
</evidence>
<evidence type="ECO:0000256" key="5">
    <source>
        <dbReference type="ARBA" id="ARBA00022989"/>
    </source>
</evidence>
<keyword evidence="10" id="KW-1185">Reference proteome</keyword>
<feature type="transmembrane region" description="Helical" evidence="7">
    <location>
        <begin position="327"/>
        <end position="348"/>
    </location>
</feature>
<dbReference type="InterPro" id="IPR003004">
    <property type="entry name" value="GspF/PilC"/>
</dbReference>
<dbReference type="Pfam" id="PF00482">
    <property type="entry name" value="T2SSF"/>
    <property type="match status" value="2"/>
</dbReference>
<organism evidence="9 10">
    <name type="scientific">Staphylococcus xylosus</name>
    <dbReference type="NCBI Taxonomy" id="1288"/>
    <lineage>
        <taxon>Bacteria</taxon>
        <taxon>Bacillati</taxon>
        <taxon>Bacillota</taxon>
        <taxon>Bacilli</taxon>
        <taxon>Bacillales</taxon>
        <taxon>Staphylococcaceae</taxon>
        <taxon>Staphylococcus</taxon>
    </lineage>
</organism>
<dbReference type="PRINTS" id="PR00812">
    <property type="entry name" value="BCTERIALGSPF"/>
</dbReference>
<comment type="subcellular location">
    <subcellularLocation>
        <location evidence="1">Cell membrane</location>
        <topology evidence="1">Multi-pass membrane protein</topology>
    </subcellularLocation>
</comment>
<dbReference type="PANTHER" id="PTHR30012:SF0">
    <property type="entry name" value="TYPE II SECRETION SYSTEM PROTEIN F-RELATED"/>
    <property type="match status" value="1"/>
</dbReference>
<name>A0A418IKS7_STAXY</name>
<dbReference type="InterPro" id="IPR047692">
    <property type="entry name" value="T4P_ComGB"/>
</dbReference>
<dbReference type="Proteomes" id="UP000285567">
    <property type="component" value="Unassembled WGS sequence"/>
</dbReference>
<evidence type="ECO:0000256" key="2">
    <source>
        <dbReference type="ARBA" id="ARBA00005745"/>
    </source>
</evidence>
<evidence type="ECO:0000313" key="10">
    <source>
        <dbReference type="Proteomes" id="UP000285567"/>
    </source>
</evidence>
<accession>A0A418IKS7</accession>
<dbReference type="RefSeq" id="WP_119604186.1">
    <property type="nucleotide sequence ID" value="NZ_QXUL01000080.1"/>
</dbReference>
<feature type="transmembrane region" description="Helical" evidence="7">
    <location>
        <begin position="175"/>
        <end position="195"/>
    </location>
</feature>
<proteinExistence type="inferred from homology"/>
<feature type="domain" description="Type II secretion system protein GspF" evidence="8">
    <location>
        <begin position="227"/>
        <end position="346"/>
    </location>
</feature>
<dbReference type="GO" id="GO:0005886">
    <property type="term" value="C:plasma membrane"/>
    <property type="evidence" value="ECO:0007669"/>
    <property type="project" value="UniProtKB-SubCell"/>
</dbReference>
<comment type="caution">
    <text evidence="9">The sequence shown here is derived from an EMBL/GenBank/DDBJ whole genome shotgun (WGS) entry which is preliminary data.</text>
</comment>
<evidence type="ECO:0000256" key="7">
    <source>
        <dbReference type="SAM" id="Phobius"/>
    </source>
</evidence>
<evidence type="ECO:0000256" key="1">
    <source>
        <dbReference type="ARBA" id="ARBA00004651"/>
    </source>
</evidence>
<keyword evidence="4 7" id="KW-0812">Transmembrane</keyword>
<dbReference type="Gene3D" id="1.20.81.30">
    <property type="entry name" value="Type II secretion system (T2SS), domain F"/>
    <property type="match status" value="2"/>
</dbReference>
<dbReference type="AlphaFoldDB" id="A0A418IKS7"/>
<dbReference type="OrthoDB" id="1638902at2"/>
<dbReference type="InterPro" id="IPR042094">
    <property type="entry name" value="T2SS_GspF_sf"/>
</dbReference>
<reference evidence="9 10" key="1">
    <citation type="journal article" date="2016" name="Front. Microbiol.">
        <title>Comprehensive Phylogenetic Analysis of Bovine Non-aureus Staphylococci Species Based on Whole-Genome Sequencing.</title>
        <authorList>
            <person name="Naushad S."/>
            <person name="Barkema H.W."/>
            <person name="Luby C."/>
            <person name="Condas L.A."/>
            <person name="Nobrega D.B."/>
            <person name="Carson D.A."/>
            <person name="De Buck J."/>
        </authorList>
    </citation>
    <scope>NUCLEOTIDE SEQUENCE [LARGE SCALE GENOMIC DNA]</scope>
    <source>
        <strain evidence="9 10">SNUC 102</strain>
    </source>
</reference>
<evidence type="ECO:0000256" key="6">
    <source>
        <dbReference type="ARBA" id="ARBA00023136"/>
    </source>
</evidence>
<dbReference type="EMBL" id="QXUL01000080">
    <property type="protein sequence ID" value="RIN08096.1"/>
    <property type="molecule type" value="Genomic_DNA"/>
</dbReference>
<feature type="transmembrane region" description="Helical" evidence="7">
    <location>
        <begin position="124"/>
        <end position="144"/>
    </location>
</feature>
<evidence type="ECO:0000313" key="9">
    <source>
        <dbReference type="EMBL" id="RIN08096.1"/>
    </source>
</evidence>
<dbReference type="InterPro" id="IPR018076">
    <property type="entry name" value="T2SS_GspF_dom"/>
</dbReference>
<evidence type="ECO:0000256" key="3">
    <source>
        <dbReference type="ARBA" id="ARBA00022475"/>
    </source>
</evidence>
<keyword evidence="5 7" id="KW-1133">Transmembrane helix</keyword>
<keyword evidence="3" id="KW-1003">Cell membrane</keyword>
<gene>
    <name evidence="9" type="ORF">BU097_12455</name>
</gene>
<protein>
    <submittedName>
        <fullName evidence="9">Type II secretion system F family protein</fullName>
    </submittedName>
</protein>
<comment type="similarity">
    <text evidence="2">Belongs to the GSP F family.</text>
</comment>
<feature type="domain" description="Type II secretion system protein GspF" evidence="8">
    <location>
        <begin position="28"/>
        <end position="139"/>
    </location>
</feature>
<dbReference type="NCBIfam" id="NF041012">
    <property type="entry name" value="T4P_ComGB"/>
    <property type="match status" value="1"/>
</dbReference>
<evidence type="ECO:0000256" key="4">
    <source>
        <dbReference type="ARBA" id="ARBA00022692"/>
    </source>
</evidence>
<keyword evidence="6 7" id="KW-0472">Membrane</keyword>
<sequence length="355" mass="41949">MKHRWNVIYKFYPFTILSEKDKIDLLSKLKDLLEHGFTLSDSFDFLLQHTKIRSLEIKSLIKAELRHGADCSEILKILKYPKSIIMLIYFAEMFGNLTETLPHAQEYLIRNYKIKKRLLKTIQYPLLLLSIFIIMLMVLNHTIIPEFQNLYHNMGVEITSVQRKLTFIIVNLPSFIWYLVIVVLITLALFWLLYIKLSVHYKLKLMLSMPIVSKFFKLYKTFRLASEFSLFYKNGISLHKIVDIYSEQKDDSYLNYLAYALSTGTQRGLKLSEILTKLSCFEEELVIFIEEGEKKGRLEVELKLYSEIIIDKIQQSMQFIIKFIQPCIFLIIAIMIVSLYLVIMLPMFDLMQTIK</sequence>